<dbReference type="FunFam" id="3.30.430.20:FF:000003">
    <property type="entry name" value="Cysteine-rich RLK (RECEPTOR-like protein kinase) 10"/>
    <property type="match status" value="1"/>
</dbReference>
<keyword evidence="4" id="KW-0808">Transferase</keyword>
<dbReference type="AlphaFoldDB" id="A0A4Y7K0V3"/>
<gene>
    <name evidence="19" type="ORF">C5167_010671</name>
</gene>
<dbReference type="InterPro" id="IPR002902">
    <property type="entry name" value="GNK2"/>
</dbReference>
<dbReference type="InterPro" id="IPR011009">
    <property type="entry name" value="Kinase-like_dom_sf"/>
</dbReference>
<evidence type="ECO:0000256" key="9">
    <source>
        <dbReference type="ARBA" id="ARBA00022777"/>
    </source>
</evidence>
<dbReference type="Pfam" id="PF07714">
    <property type="entry name" value="PK_Tyr_Ser-Thr"/>
    <property type="match status" value="1"/>
</dbReference>
<evidence type="ECO:0000256" key="2">
    <source>
        <dbReference type="ARBA" id="ARBA00022527"/>
    </source>
</evidence>
<dbReference type="PROSITE" id="PS00107">
    <property type="entry name" value="PROTEIN_KINASE_ATP"/>
    <property type="match status" value="1"/>
</dbReference>
<dbReference type="CDD" id="cd23509">
    <property type="entry name" value="Gnk2-like"/>
    <property type="match status" value="2"/>
</dbReference>
<dbReference type="Gene3D" id="3.30.430.20">
    <property type="entry name" value="Gnk2 domain, C-X8-C-X2-C motif"/>
    <property type="match status" value="2"/>
</dbReference>
<keyword evidence="2" id="KW-0723">Serine/threonine-protein kinase</keyword>
<organism evidence="19 20">
    <name type="scientific">Papaver somniferum</name>
    <name type="common">Opium poppy</name>
    <dbReference type="NCBI Taxonomy" id="3469"/>
    <lineage>
        <taxon>Eukaryota</taxon>
        <taxon>Viridiplantae</taxon>
        <taxon>Streptophyta</taxon>
        <taxon>Embryophyta</taxon>
        <taxon>Tracheophyta</taxon>
        <taxon>Spermatophyta</taxon>
        <taxon>Magnoliopsida</taxon>
        <taxon>Ranunculales</taxon>
        <taxon>Papaveraceae</taxon>
        <taxon>Papaveroideae</taxon>
        <taxon>Papaver</taxon>
    </lineage>
</organism>
<keyword evidence="13" id="KW-0325">Glycoprotein</keyword>
<evidence type="ECO:0000313" key="19">
    <source>
        <dbReference type="EMBL" id="RZC66973.1"/>
    </source>
</evidence>
<keyword evidence="5 16" id="KW-0812">Transmembrane</keyword>
<dbReference type="Gramene" id="RZC66973">
    <property type="protein sequence ID" value="RZC66973"/>
    <property type="gene ID" value="C5167_010671"/>
</dbReference>
<dbReference type="GO" id="GO:0005886">
    <property type="term" value="C:plasma membrane"/>
    <property type="evidence" value="ECO:0007669"/>
    <property type="project" value="TreeGrafter"/>
</dbReference>
<dbReference type="GO" id="GO:0004674">
    <property type="term" value="F:protein serine/threonine kinase activity"/>
    <property type="evidence" value="ECO:0007669"/>
    <property type="project" value="UniProtKB-KW"/>
</dbReference>
<evidence type="ECO:0000256" key="16">
    <source>
        <dbReference type="SAM" id="Phobius"/>
    </source>
</evidence>
<dbReference type="Proteomes" id="UP000316621">
    <property type="component" value="Chromosome 6"/>
</dbReference>
<dbReference type="FunFam" id="3.30.200.20:FF:000142">
    <property type="entry name" value="Cysteine-rich receptor-like protein kinase 10"/>
    <property type="match status" value="1"/>
</dbReference>
<keyword evidence="9" id="KW-0418">Kinase</keyword>
<feature type="binding site" evidence="14">
    <location>
        <position position="360"/>
    </location>
    <ligand>
        <name>ATP</name>
        <dbReference type="ChEBI" id="CHEBI:30616"/>
    </ligand>
</feature>
<evidence type="ECO:0000256" key="11">
    <source>
        <dbReference type="ARBA" id="ARBA00022989"/>
    </source>
</evidence>
<feature type="domain" description="Gnk2-homologous" evidence="18">
    <location>
        <begin position="16"/>
        <end position="123"/>
    </location>
</feature>
<evidence type="ECO:0000256" key="1">
    <source>
        <dbReference type="ARBA" id="ARBA00004167"/>
    </source>
</evidence>
<evidence type="ECO:0000259" key="18">
    <source>
        <dbReference type="PROSITE" id="PS51473"/>
    </source>
</evidence>
<dbReference type="CDD" id="cd14066">
    <property type="entry name" value="STKc_IRAK"/>
    <property type="match status" value="1"/>
</dbReference>
<evidence type="ECO:0000256" key="10">
    <source>
        <dbReference type="ARBA" id="ARBA00022840"/>
    </source>
</evidence>
<sequence length="668" mass="74455">MKKSLKVYCEILRVYNHAIWVLKKEVNYTTNSTFQKNLNNLLPSISSANTLIITNGYYNATAGKTPDTVYGSLQCRGDIASQDCQSCAAIAAKDIITEERCPNSKQAIIWYDVCLLRYSNQYYFNLIQGNTLFNLSNTNNGTDPDKFNPALGDLMNGLVSKAISNGSLNFATGDTSFNDFQRVYGLVQCTVDISSSNCSRCLHGAISELHNCCNGKQGGRIFRPSCNLRYEIYPFAQSMVPLSPPPRSPYPSQPLSANTSTTKLRSKRNSYVLALSIVIPSVITVLSTITFWFSCFGRKRTKTQKFDNVDDELHSTELQFNFSTLSAATDNFSEANKLGEGGFGSVYKGTLSDRHEIAVKRLSKNSGQGEQEFKNEVTLVAKLQHRNLARLLGFCIDGEEKLLIYEFMPNASLGQFLFGLPPTLDPNKCTLLDWARRYKIIGGIARGLLYLHEEFRLKIIHRDLKASNILLDIDINPKIADFGMARLFMLNQTQANTSRVVGTFGYMAPEYAMRGQFSVKSDVFSFGVLVLEILSGQKNCSYESDVSQDLLSHAWKHWKNGSALEMLDSTIKDTCSRGEAMRCIHIGLLCVQENVADRPTMPTVLLMLNSYSVSLDLPSAPAFYAGSRLILDPYPGQSEKQKISKHKSPDESAARSINETSISELYPR</sequence>
<dbReference type="FunFam" id="3.30.430.20:FF:000002">
    <property type="entry name" value="Cysteine-rich receptor-like protein kinase 10"/>
    <property type="match status" value="1"/>
</dbReference>
<keyword evidence="3" id="KW-0597">Phosphoprotein</keyword>
<keyword evidence="20" id="KW-1185">Reference proteome</keyword>
<evidence type="ECO:0000256" key="5">
    <source>
        <dbReference type="ARBA" id="ARBA00022692"/>
    </source>
</evidence>
<evidence type="ECO:0000256" key="13">
    <source>
        <dbReference type="ARBA" id="ARBA00023180"/>
    </source>
</evidence>
<proteinExistence type="predicted"/>
<evidence type="ECO:0000256" key="12">
    <source>
        <dbReference type="ARBA" id="ARBA00023136"/>
    </source>
</evidence>
<dbReference type="Pfam" id="PF01657">
    <property type="entry name" value="Stress-antifung"/>
    <property type="match status" value="2"/>
</dbReference>
<keyword evidence="11 16" id="KW-1133">Transmembrane helix</keyword>
<reference evidence="19 20" key="1">
    <citation type="journal article" date="2018" name="Science">
        <title>The opium poppy genome and morphinan production.</title>
        <authorList>
            <person name="Guo L."/>
            <person name="Winzer T."/>
            <person name="Yang X."/>
            <person name="Li Y."/>
            <person name="Ning Z."/>
            <person name="He Z."/>
            <person name="Teodor R."/>
            <person name="Lu Y."/>
            <person name="Bowser T.A."/>
            <person name="Graham I.A."/>
            <person name="Ye K."/>
        </authorList>
    </citation>
    <scope>NUCLEOTIDE SEQUENCE [LARGE SCALE GENOMIC DNA]</scope>
    <source>
        <strain evidence="20">cv. HN1</strain>
        <tissue evidence="19">Leaves</tissue>
    </source>
</reference>
<dbReference type="InterPro" id="IPR000719">
    <property type="entry name" value="Prot_kinase_dom"/>
</dbReference>
<accession>A0A4Y7K0V3</accession>
<dbReference type="EMBL" id="CM010720">
    <property type="protein sequence ID" value="RZC66973.1"/>
    <property type="molecule type" value="Genomic_DNA"/>
</dbReference>
<dbReference type="PROSITE" id="PS51473">
    <property type="entry name" value="GNK2"/>
    <property type="match status" value="2"/>
</dbReference>
<evidence type="ECO:0000256" key="4">
    <source>
        <dbReference type="ARBA" id="ARBA00022679"/>
    </source>
</evidence>
<dbReference type="GO" id="GO:0005524">
    <property type="term" value="F:ATP binding"/>
    <property type="evidence" value="ECO:0007669"/>
    <property type="project" value="UniProtKB-UniRule"/>
</dbReference>
<dbReference type="InterPro" id="IPR017441">
    <property type="entry name" value="Protein_kinase_ATP_BS"/>
</dbReference>
<evidence type="ECO:0000256" key="6">
    <source>
        <dbReference type="ARBA" id="ARBA00022729"/>
    </source>
</evidence>
<dbReference type="SMART" id="SM00220">
    <property type="entry name" value="S_TKc"/>
    <property type="match status" value="1"/>
</dbReference>
<dbReference type="PANTHER" id="PTHR27002">
    <property type="entry name" value="RECEPTOR-LIKE SERINE/THREONINE-PROTEIN KINASE SD1-8"/>
    <property type="match status" value="1"/>
</dbReference>
<feature type="region of interest" description="Disordered" evidence="15">
    <location>
        <begin position="635"/>
        <end position="668"/>
    </location>
</feature>
<keyword evidence="12 16" id="KW-0472">Membrane</keyword>
<dbReference type="Gene3D" id="1.10.510.10">
    <property type="entry name" value="Transferase(Phosphotransferase) domain 1"/>
    <property type="match status" value="1"/>
</dbReference>
<dbReference type="FunFam" id="1.10.510.10:FF:000129">
    <property type="entry name" value="cysteine-rich receptor-like protein kinase 10"/>
    <property type="match status" value="1"/>
</dbReference>
<dbReference type="GO" id="GO:0006979">
    <property type="term" value="P:response to oxidative stress"/>
    <property type="evidence" value="ECO:0007669"/>
    <property type="project" value="UniProtKB-ARBA"/>
</dbReference>
<evidence type="ECO:0000256" key="15">
    <source>
        <dbReference type="SAM" id="MobiDB-lite"/>
    </source>
</evidence>
<keyword evidence="6" id="KW-0732">Signal</keyword>
<keyword evidence="10 14" id="KW-0067">ATP-binding</keyword>
<keyword evidence="8 14" id="KW-0547">Nucleotide-binding</keyword>
<keyword evidence="7" id="KW-0677">Repeat</keyword>
<feature type="transmembrane region" description="Helical" evidence="16">
    <location>
        <begin position="271"/>
        <end position="293"/>
    </location>
</feature>
<name>A0A4Y7K0V3_PAPSO</name>
<evidence type="ECO:0000313" key="20">
    <source>
        <dbReference type="Proteomes" id="UP000316621"/>
    </source>
</evidence>
<dbReference type="OMA" id="NASKYYA"/>
<comment type="subcellular location">
    <subcellularLocation>
        <location evidence="1">Membrane</location>
        <topology evidence="1">Single-pass membrane protein</topology>
    </subcellularLocation>
</comment>
<dbReference type="InterPro" id="IPR001245">
    <property type="entry name" value="Ser-Thr/Tyr_kinase_cat_dom"/>
</dbReference>
<feature type="compositionally biased region" description="Polar residues" evidence="15">
    <location>
        <begin position="655"/>
        <end position="668"/>
    </location>
</feature>
<dbReference type="SUPFAM" id="SSF56112">
    <property type="entry name" value="Protein kinase-like (PK-like)"/>
    <property type="match status" value="1"/>
</dbReference>
<feature type="domain" description="Protein kinase" evidence="17">
    <location>
        <begin position="332"/>
        <end position="612"/>
    </location>
</feature>
<evidence type="ECO:0000259" key="17">
    <source>
        <dbReference type="PROSITE" id="PS50011"/>
    </source>
</evidence>
<dbReference type="PANTHER" id="PTHR27002:SF181">
    <property type="entry name" value="RECEPTOR-LIKE SERINE_THREONINE-PROTEIN KINASE"/>
    <property type="match status" value="1"/>
</dbReference>
<evidence type="ECO:0000256" key="3">
    <source>
        <dbReference type="ARBA" id="ARBA00022553"/>
    </source>
</evidence>
<evidence type="ECO:0000256" key="14">
    <source>
        <dbReference type="PROSITE-ProRule" id="PRU10141"/>
    </source>
</evidence>
<dbReference type="InterPro" id="IPR008271">
    <property type="entry name" value="Ser/Thr_kinase_AS"/>
</dbReference>
<feature type="domain" description="Gnk2-homologous" evidence="18">
    <location>
        <begin position="129"/>
        <end position="235"/>
    </location>
</feature>
<dbReference type="PROSITE" id="PS00108">
    <property type="entry name" value="PROTEIN_KINASE_ST"/>
    <property type="match status" value="1"/>
</dbReference>
<evidence type="ECO:0000256" key="8">
    <source>
        <dbReference type="ARBA" id="ARBA00022741"/>
    </source>
</evidence>
<dbReference type="Gene3D" id="3.30.200.20">
    <property type="entry name" value="Phosphorylase Kinase, domain 1"/>
    <property type="match status" value="1"/>
</dbReference>
<dbReference type="InterPro" id="IPR038408">
    <property type="entry name" value="GNK2_sf"/>
</dbReference>
<feature type="compositionally biased region" description="Basic and acidic residues" evidence="15">
    <location>
        <begin position="639"/>
        <end position="653"/>
    </location>
</feature>
<dbReference type="PROSITE" id="PS50011">
    <property type="entry name" value="PROTEIN_KINASE_DOM"/>
    <property type="match status" value="1"/>
</dbReference>
<evidence type="ECO:0000256" key="7">
    <source>
        <dbReference type="ARBA" id="ARBA00022737"/>
    </source>
</evidence>
<protein>
    <submittedName>
        <fullName evidence="19">Uncharacterized protein</fullName>
    </submittedName>
</protein>